<proteinExistence type="predicted"/>
<gene>
    <name evidence="3" type="ORF">A9Z42_0003210</name>
</gene>
<feature type="domain" description="Protein kinase" evidence="2">
    <location>
        <begin position="559"/>
        <end position="799"/>
    </location>
</feature>
<accession>A0A2H2ZVB6</accession>
<dbReference type="GO" id="GO:0004674">
    <property type="term" value="F:protein serine/threonine kinase activity"/>
    <property type="evidence" value="ECO:0007669"/>
    <property type="project" value="UniProtKB-KW"/>
</dbReference>
<dbReference type="PANTHER" id="PTHR24359">
    <property type="entry name" value="SERINE/THREONINE-PROTEIN KINASE SBK1"/>
    <property type="match status" value="1"/>
</dbReference>
<reference evidence="3 4" key="1">
    <citation type="journal article" date="2015" name="Genome Announc.">
        <title>Genome sequence and annotation of Trichoderma parareesei, the ancestor of the cellulase producer Trichoderma reesei.</title>
        <authorList>
            <person name="Yang D."/>
            <person name="Pomraning K."/>
            <person name="Kopchinskiy A."/>
            <person name="Karimi Aghcheh R."/>
            <person name="Atanasova L."/>
            <person name="Chenthamara K."/>
            <person name="Baker S.E."/>
            <person name="Zhang R."/>
            <person name="Shen Q."/>
            <person name="Freitag M."/>
            <person name="Kubicek C.P."/>
            <person name="Druzhinina I.S."/>
        </authorList>
    </citation>
    <scope>NUCLEOTIDE SEQUENCE [LARGE SCALE GENOMIC DNA]</scope>
    <source>
        <strain evidence="3 4">CBS 125925</strain>
    </source>
</reference>
<dbReference type="InterPro" id="IPR008271">
    <property type="entry name" value="Ser/Thr_kinase_AS"/>
</dbReference>
<feature type="compositionally biased region" description="Basic residues" evidence="1">
    <location>
        <begin position="109"/>
        <end position="118"/>
    </location>
</feature>
<feature type="region of interest" description="Disordered" evidence="1">
    <location>
        <begin position="448"/>
        <end position="509"/>
    </location>
</feature>
<organism evidence="3 4">
    <name type="scientific">Trichoderma parareesei</name>
    <name type="common">Filamentous fungus</name>
    <dbReference type="NCBI Taxonomy" id="858221"/>
    <lineage>
        <taxon>Eukaryota</taxon>
        <taxon>Fungi</taxon>
        <taxon>Dikarya</taxon>
        <taxon>Ascomycota</taxon>
        <taxon>Pezizomycotina</taxon>
        <taxon>Sordariomycetes</taxon>
        <taxon>Hypocreomycetidae</taxon>
        <taxon>Hypocreales</taxon>
        <taxon>Hypocreaceae</taxon>
        <taxon>Trichoderma</taxon>
    </lineage>
</organism>
<dbReference type="AlphaFoldDB" id="A0A2H2ZVB6"/>
<evidence type="ECO:0000313" key="3">
    <source>
        <dbReference type="EMBL" id="OTA08622.1"/>
    </source>
</evidence>
<dbReference type="Proteomes" id="UP000219286">
    <property type="component" value="Unassembled WGS sequence"/>
</dbReference>
<keyword evidence="3" id="KW-0808">Transferase</keyword>
<feature type="compositionally biased region" description="Polar residues" evidence="1">
    <location>
        <begin position="491"/>
        <end position="509"/>
    </location>
</feature>
<feature type="region of interest" description="Disordered" evidence="1">
    <location>
        <begin position="405"/>
        <end position="431"/>
    </location>
</feature>
<dbReference type="PROSITE" id="PS50011">
    <property type="entry name" value="PROTEIN_KINASE_DOM"/>
    <property type="match status" value="1"/>
</dbReference>
<dbReference type="EMBL" id="LFMI01000866">
    <property type="protein sequence ID" value="OTA08622.1"/>
    <property type="molecule type" value="Genomic_DNA"/>
</dbReference>
<dbReference type="GO" id="GO:0005524">
    <property type="term" value="F:ATP binding"/>
    <property type="evidence" value="ECO:0007669"/>
    <property type="project" value="InterPro"/>
</dbReference>
<keyword evidence="4" id="KW-1185">Reference proteome</keyword>
<evidence type="ECO:0000313" key="4">
    <source>
        <dbReference type="Proteomes" id="UP000219286"/>
    </source>
</evidence>
<keyword evidence="3" id="KW-0723">Serine/threonine-protein kinase</keyword>
<evidence type="ECO:0000259" key="2">
    <source>
        <dbReference type="PROSITE" id="PS50011"/>
    </source>
</evidence>
<sequence>MAHVLEEFLTMSTTYSEDFQTASEGLDQVTPTQWKAILRRNGLQTAASTEITDPFTASQLRANLEHHKQTYPQPDEDAWPSCSGSTNPFTSIQLQIIHGSHVYTARSMKKKKKKKLGTKHPALQGPVLEPGLPSNRDRSIHRGDPRKRRGAVNVKPIGLRRATSSDKSTQLARHTDYHKAKKQVHITAQSKPKKGNRIHTPERGESSKQGSPAGARLRNSQQGRKDSPTANLPAVICRQSITRATLKLGSELLNISTQKIGLSEEHVLHTTKEVALTQSQHDFGIRLCIARLPSEDTSWKALTWPLELDLFFDPNSDAVLLVNNTILDTRELLVIMPMAPGEKPTRIGALEKAALESSSSYAFFVSNRHMFDIFVLPRRYVASTSAPLRLLTQGGKRTVDVLSQQAMPSAAKRTKTEATHGQSKPYWDGEMKQTKNFAKDKGKEVIDLVRDKSKGKGKATNDTPDASEATDVLEANNGHGSPDRKEKADSQEATDPSNASTAVQTQSSNELVLASASPFPSDSDIRAGYISTASHPLNDLPVNSSVKIANATREGDYTLVRRDNIARQASTLVFKAHHSKIPGKLVAVKIWHSVFDLDFVPDAGVKVISQVSEYFLREVKNHMKVSNHRVIASLYSVDVRFLALYIEHIDACDLANCRQPGRNPYCTLDDGDAERVLHDMAGALEFIHSRDVVHNDIKPSNILYSKERGPVLIDFGWSTDSETVHVAGSPWYVPPEYPKEGTRGPAGDIFAFGVVMLFLMRKIPLPELLSPPLRWHIGHLRSKGPEALEALETMTKWFV</sequence>
<dbReference type="Gene3D" id="1.10.510.10">
    <property type="entry name" value="Transferase(Phosphotransferase) domain 1"/>
    <property type="match status" value="1"/>
</dbReference>
<protein>
    <submittedName>
        <fullName evidence="3">Serine/threonine protein kinase</fullName>
    </submittedName>
</protein>
<dbReference type="InterPro" id="IPR011009">
    <property type="entry name" value="Kinase-like_dom_sf"/>
</dbReference>
<keyword evidence="3" id="KW-0418">Kinase</keyword>
<dbReference type="InterPro" id="IPR000719">
    <property type="entry name" value="Prot_kinase_dom"/>
</dbReference>
<dbReference type="SUPFAM" id="SSF56112">
    <property type="entry name" value="Protein kinase-like (PK-like)"/>
    <property type="match status" value="1"/>
</dbReference>
<dbReference type="PROSITE" id="PS00108">
    <property type="entry name" value="PROTEIN_KINASE_ST"/>
    <property type="match status" value="1"/>
</dbReference>
<evidence type="ECO:0000256" key="1">
    <source>
        <dbReference type="SAM" id="MobiDB-lite"/>
    </source>
</evidence>
<feature type="compositionally biased region" description="Basic and acidic residues" evidence="1">
    <location>
        <begin position="481"/>
        <end position="490"/>
    </location>
</feature>
<dbReference type="PANTHER" id="PTHR24359:SF1">
    <property type="entry name" value="INHIBITOR OF NUCLEAR FACTOR KAPPA-B KINASE EPSILON SUBUNIT HOMOLOG 1-RELATED"/>
    <property type="match status" value="1"/>
</dbReference>
<dbReference type="Pfam" id="PF00069">
    <property type="entry name" value="Pkinase"/>
    <property type="match status" value="1"/>
</dbReference>
<dbReference type="SMART" id="SM00220">
    <property type="entry name" value="S_TKc"/>
    <property type="match status" value="1"/>
</dbReference>
<feature type="region of interest" description="Disordered" evidence="1">
    <location>
        <begin position="109"/>
        <end position="231"/>
    </location>
</feature>
<dbReference type="OrthoDB" id="1668230at2759"/>
<name>A0A2H2ZVB6_TRIPA</name>
<comment type="caution">
    <text evidence="3">The sequence shown here is derived from an EMBL/GenBank/DDBJ whole genome shotgun (WGS) entry which is preliminary data.</text>
</comment>